<feature type="domain" description="AMP-dependent synthetase/ligase" evidence="3">
    <location>
        <begin position="83"/>
        <end position="495"/>
    </location>
</feature>
<accession>A0A166M4N2</accession>
<evidence type="ECO:0000256" key="2">
    <source>
        <dbReference type="ARBA" id="ARBA00022840"/>
    </source>
</evidence>
<keyword evidence="5" id="KW-1185">Reference proteome</keyword>
<sequence length="688" mass="74929">MSAQLQSRVVQWPTLDYNKQGIAVPGTKKPGQSAHYRNAIFGLIDASTPNVMQTLTELWDIGHAVGGDKRFLGHRPVVSAKPLVFGPYVWQSYNQIAERRRSVGSAIYGLFQRGELGGGELETVGIWSQNRPEWQIIDLALQGYQKITVSLYDTLGKDSVEYIINHAHLTVIFATKEHIPTLLKLARKTTLKMIVCIDALSEDSAKILKAWGEVQDVKVVQFSELEAAGQAAPIEPIPASPSQIASICYTSGTTSNPKGVVLTHAHMALACQSNLYGPGFDGNAILLSYLPLAHIYERLAESLTISLGAAIGYFSGDPLRLLDDAQTLKPQFFPSVPRVLNRVYQGAMLAGDVPNFRGAIFRKAVAGKLETLRATGYNLHPVWDKLVFRKVRAVLGGNLKLVTSGSAPISADVMDFLKIALCCEVTEGYGMTENCATCCRALPNDPGSSGTVGPPQPINEVKLLDVPAMGYTADDLPNPRGELCVRGGNCFSVYYKDEKNTAETVDAEGWIHTGDVAEIDAAGRVKIVDRVKNIMKLAQGEYVALEKIENMYSSNPVVAQLYVHGDGLESYLIGVLVPDLLQFAQVASNALGTTISELDAEALREAAKHPKVNQAVLAIITKEAKKNSLKGFETIRRIHISLDPFTVDNNTMTPTMKIRRKDAHNMHKAELEALYALGDPSGNQGFKM</sequence>
<dbReference type="InterPro" id="IPR000873">
    <property type="entry name" value="AMP-dep_synth/lig_dom"/>
</dbReference>
<name>A0A166M4N2_9AGAM</name>
<dbReference type="InterPro" id="IPR042099">
    <property type="entry name" value="ANL_N_sf"/>
</dbReference>
<dbReference type="GO" id="GO:0005783">
    <property type="term" value="C:endoplasmic reticulum"/>
    <property type="evidence" value="ECO:0007669"/>
    <property type="project" value="TreeGrafter"/>
</dbReference>
<reference evidence="4 5" key="1">
    <citation type="journal article" date="2016" name="Mol. Biol. Evol.">
        <title>Comparative Genomics of Early-Diverging Mushroom-Forming Fungi Provides Insights into the Origins of Lignocellulose Decay Capabilities.</title>
        <authorList>
            <person name="Nagy L.G."/>
            <person name="Riley R."/>
            <person name="Tritt A."/>
            <person name="Adam C."/>
            <person name="Daum C."/>
            <person name="Floudas D."/>
            <person name="Sun H."/>
            <person name="Yadav J.S."/>
            <person name="Pangilinan J."/>
            <person name="Larsson K.H."/>
            <person name="Matsuura K."/>
            <person name="Barry K."/>
            <person name="Labutti K."/>
            <person name="Kuo R."/>
            <person name="Ohm R.A."/>
            <person name="Bhattacharya S.S."/>
            <person name="Shirouzu T."/>
            <person name="Yoshinaga Y."/>
            <person name="Martin F.M."/>
            <person name="Grigoriev I.V."/>
            <person name="Hibbett D.S."/>
        </authorList>
    </citation>
    <scope>NUCLEOTIDE SEQUENCE [LARGE SCALE GENOMIC DNA]</scope>
    <source>
        <strain evidence="4 5">CBS 109695</strain>
    </source>
</reference>
<dbReference type="AlphaFoldDB" id="A0A166M4N2"/>
<dbReference type="InterPro" id="IPR020845">
    <property type="entry name" value="AMP-binding_CS"/>
</dbReference>
<dbReference type="PANTHER" id="PTHR43272:SF33">
    <property type="entry name" value="AMP-BINDING DOMAIN-CONTAINING PROTEIN-RELATED"/>
    <property type="match status" value="1"/>
</dbReference>
<keyword evidence="1" id="KW-0547">Nucleotide-binding</keyword>
<evidence type="ECO:0000313" key="5">
    <source>
        <dbReference type="Proteomes" id="UP000076532"/>
    </source>
</evidence>
<evidence type="ECO:0000259" key="3">
    <source>
        <dbReference type="Pfam" id="PF00501"/>
    </source>
</evidence>
<gene>
    <name evidence="4" type="ORF">FIBSPDRAFT_930426</name>
</gene>
<protein>
    <submittedName>
        <fullName evidence="4">Acetyl-CoA synthetase-like protein</fullName>
    </submittedName>
</protein>
<dbReference type="PROSITE" id="PS00455">
    <property type="entry name" value="AMP_BINDING"/>
    <property type="match status" value="1"/>
</dbReference>
<dbReference type="Proteomes" id="UP000076532">
    <property type="component" value="Unassembled WGS sequence"/>
</dbReference>
<dbReference type="EMBL" id="KV417531">
    <property type="protein sequence ID" value="KZP23634.1"/>
    <property type="molecule type" value="Genomic_DNA"/>
</dbReference>
<dbReference type="OrthoDB" id="1700726at2759"/>
<dbReference type="GO" id="GO:0004467">
    <property type="term" value="F:long-chain fatty acid-CoA ligase activity"/>
    <property type="evidence" value="ECO:0007669"/>
    <property type="project" value="TreeGrafter"/>
</dbReference>
<dbReference type="Gene3D" id="3.40.50.12780">
    <property type="entry name" value="N-terminal domain of ligase-like"/>
    <property type="match status" value="1"/>
</dbReference>
<dbReference type="Pfam" id="PF00501">
    <property type="entry name" value="AMP-binding"/>
    <property type="match status" value="1"/>
</dbReference>
<organism evidence="4 5">
    <name type="scientific">Athelia psychrophila</name>
    <dbReference type="NCBI Taxonomy" id="1759441"/>
    <lineage>
        <taxon>Eukaryota</taxon>
        <taxon>Fungi</taxon>
        <taxon>Dikarya</taxon>
        <taxon>Basidiomycota</taxon>
        <taxon>Agaricomycotina</taxon>
        <taxon>Agaricomycetes</taxon>
        <taxon>Agaricomycetidae</taxon>
        <taxon>Atheliales</taxon>
        <taxon>Atheliaceae</taxon>
        <taxon>Athelia</taxon>
    </lineage>
</organism>
<dbReference type="STRING" id="436010.A0A166M4N2"/>
<keyword evidence="2" id="KW-0067">ATP-binding</keyword>
<evidence type="ECO:0000313" key="4">
    <source>
        <dbReference type="EMBL" id="KZP23634.1"/>
    </source>
</evidence>
<dbReference type="GO" id="GO:0005524">
    <property type="term" value="F:ATP binding"/>
    <property type="evidence" value="ECO:0007669"/>
    <property type="project" value="UniProtKB-KW"/>
</dbReference>
<dbReference type="PANTHER" id="PTHR43272">
    <property type="entry name" value="LONG-CHAIN-FATTY-ACID--COA LIGASE"/>
    <property type="match status" value="1"/>
</dbReference>
<evidence type="ECO:0000256" key="1">
    <source>
        <dbReference type="ARBA" id="ARBA00022741"/>
    </source>
</evidence>
<dbReference type="SUPFAM" id="SSF56801">
    <property type="entry name" value="Acetyl-CoA synthetase-like"/>
    <property type="match status" value="1"/>
</dbReference>
<dbReference type="GO" id="GO:0016020">
    <property type="term" value="C:membrane"/>
    <property type="evidence" value="ECO:0007669"/>
    <property type="project" value="TreeGrafter"/>
</dbReference>
<proteinExistence type="predicted"/>